<evidence type="ECO:0000313" key="2">
    <source>
        <dbReference type="EMBL" id="QDS86981.1"/>
    </source>
</evidence>
<feature type="transmembrane region" description="Helical" evidence="1">
    <location>
        <begin position="65"/>
        <end position="85"/>
    </location>
</feature>
<gene>
    <name evidence="2" type="ORF">EC9_11560</name>
</gene>
<protein>
    <submittedName>
        <fullName evidence="2">Uncharacterized protein</fullName>
    </submittedName>
</protein>
<dbReference type="OrthoDB" id="284210at2"/>
<proteinExistence type="predicted"/>
<accession>A0A517LWH8</accession>
<feature type="transmembrane region" description="Helical" evidence="1">
    <location>
        <begin position="39"/>
        <end position="58"/>
    </location>
</feature>
<dbReference type="EMBL" id="CP036261">
    <property type="protein sequence ID" value="QDS86981.1"/>
    <property type="molecule type" value="Genomic_DNA"/>
</dbReference>
<evidence type="ECO:0000313" key="3">
    <source>
        <dbReference type="Proteomes" id="UP000319557"/>
    </source>
</evidence>
<dbReference type="Proteomes" id="UP000319557">
    <property type="component" value="Chromosome"/>
</dbReference>
<sequence>MSSETKIDIQRVLILIVAVVLLAWGGIGELTSDRLGQSVSNAALLRVGFVLFACWVAYPVVRRPAAWLPPGATAIGVILIGATFFNPKLLIVLIPLFGSLLAFGAFIRFFRSS</sequence>
<name>A0A517LWH8_9BACT</name>
<evidence type="ECO:0000256" key="1">
    <source>
        <dbReference type="SAM" id="Phobius"/>
    </source>
</evidence>
<keyword evidence="1" id="KW-0812">Transmembrane</keyword>
<feature type="transmembrane region" description="Helical" evidence="1">
    <location>
        <begin position="91"/>
        <end position="110"/>
    </location>
</feature>
<keyword evidence="3" id="KW-1185">Reference proteome</keyword>
<feature type="transmembrane region" description="Helical" evidence="1">
    <location>
        <begin position="12"/>
        <end position="27"/>
    </location>
</feature>
<dbReference type="RefSeq" id="WP_145343068.1">
    <property type="nucleotide sequence ID" value="NZ_CP036261.1"/>
</dbReference>
<dbReference type="KEGG" id="ruv:EC9_11560"/>
<reference evidence="2 3" key="1">
    <citation type="submission" date="2019-02" db="EMBL/GenBank/DDBJ databases">
        <title>Deep-cultivation of Planctomycetes and their phenomic and genomic characterization uncovers novel biology.</title>
        <authorList>
            <person name="Wiegand S."/>
            <person name="Jogler M."/>
            <person name="Boedeker C."/>
            <person name="Pinto D."/>
            <person name="Vollmers J."/>
            <person name="Rivas-Marin E."/>
            <person name="Kohn T."/>
            <person name="Peeters S.H."/>
            <person name="Heuer A."/>
            <person name="Rast P."/>
            <person name="Oberbeckmann S."/>
            <person name="Bunk B."/>
            <person name="Jeske O."/>
            <person name="Meyerdierks A."/>
            <person name="Storesund J.E."/>
            <person name="Kallscheuer N."/>
            <person name="Luecker S."/>
            <person name="Lage O.M."/>
            <person name="Pohl T."/>
            <person name="Merkel B.J."/>
            <person name="Hornburger P."/>
            <person name="Mueller R.-W."/>
            <person name="Bruemmer F."/>
            <person name="Labrenz M."/>
            <person name="Spormann A.M."/>
            <person name="Op den Camp H."/>
            <person name="Overmann J."/>
            <person name="Amann R."/>
            <person name="Jetten M.S.M."/>
            <person name="Mascher T."/>
            <person name="Medema M.H."/>
            <person name="Devos D.P."/>
            <person name="Kaster A.-K."/>
            <person name="Ovreas L."/>
            <person name="Rohde M."/>
            <person name="Galperin M.Y."/>
            <person name="Jogler C."/>
        </authorList>
    </citation>
    <scope>NUCLEOTIDE SEQUENCE [LARGE SCALE GENOMIC DNA]</scope>
    <source>
        <strain evidence="2 3">EC9</strain>
    </source>
</reference>
<keyword evidence="1" id="KW-1133">Transmembrane helix</keyword>
<dbReference type="AlphaFoldDB" id="A0A517LWH8"/>
<organism evidence="2 3">
    <name type="scientific">Rosistilla ulvae</name>
    <dbReference type="NCBI Taxonomy" id="1930277"/>
    <lineage>
        <taxon>Bacteria</taxon>
        <taxon>Pseudomonadati</taxon>
        <taxon>Planctomycetota</taxon>
        <taxon>Planctomycetia</taxon>
        <taxon>Pirellulales</taxon>
        <taxon>Pirellulaceae</taxon>
        <taxon>Rosistilla</taxon>
    </lineage>
</organism>
<keyword evidence="1" id="KW-0472">Membrane</keyword>